<dbReference type="PROSITE" id="PS50075">
    <property type="entry name" value="CARRIER"/>
    <property type="match status" value="1"/>
</dbReference>
<protein>
    <submittedName>
        <fullName evidence="2">Acyl carrier protein</fullName>
    </submittedName>
</protein>
<evidence type="ECO:0000259" key="1">
    <source>
        <dbReference type="PROSITE" id="PS50075"/>
    </source>
</evidence>
<dbReference type="Proteomes" id="UP001596915">
    <property type="component" value="Unassembled WGS sequence"/>
</dbReference>
<dbReference type="Pfam" id="PF00550">
    <property type="entry name" value="PP-binding"/>
    <property type="match status" value="1"/>
</dbReference>
<reference evidence="3" key="1">
    <citation type="journal article" date="2019" name="Int. J. Syst. Evol. Microbiol.">
        <title>The Global Catalogue of Microorganisms (GCM) 10K type strain sequencing project: providing services to taxonomists for standard genome sequencing and annotation.</title>
        <authorList>
            <consortium name="The Broad Institute Genomics Platform"/>
            <consortium name="The Broad Institute Genome Sequencing Center for Infectious Disease"/>
            <person name="Wu L."/>
            <person name="Ma J."/>
        </authorList>
    </citation>
    <scope>NUCLEOTIDE SEQUENCE [LARGE SCALE GENOMIC DNA]</scope>
    <source>
        <strain evidence="3">JCM 12607</strain>
    </source>
</reference>
<dbReference type="InterPro" id="IPR036736">
    <property type="entry name" value="ACP-like_sf"/>
</dbReference>
<organism evidence="2 3">
    <name type="scientific">Streptomyces sanglieri</name>
    <dbReference type="NCBI Taxonomy" id="193460"/>
    <lineage>
        <taxon>Bacteria</taxon>
        <taxon>Bacillati</taxon>
        <taxon>Actinomycetota</taxon>
        <taxon>Actinomycetes</taxon>
        <taxon>Kitasatosporales</taxon>
        <taxon>Streptomycetaceae</taxon>
        <taxon>Streptomyces</taxon>
    </lineage>
</organism>
<feature type="domain" description="Carrier" evidence="1">
    <location>
        <begin position="1"/>
        <end position="79"/>
    </location>
</feature>
<gene>
    <name evidence="2" type="ORF">ACFQ2K_45610</name>
</gene>
<dbReference type="Gene3D" id="1.10.1200.10">
    <property type="entry name" value="ACP-like"/>
    <property type="match status" value="1"/>
</dbReference>
<dbReference type="InterPro" id="IPR009081">
    <property type="entry name" value="PP-bd_ACP"/>
</dbReference>
<dbReference type="EMBL" id="JBHTGL010000008">
    <property type="protein sequence ID" value="MFD0628823.1"/>
    <property type="molecule type" value="Genomic_DNA"/>
</dbReference>
<comment type="caution">
    <text evidence="2">The sequence shown here is derived from an EMBL/GenBank/DDBJ whole genome shotgun (WGS) entry which is preliminary data.</text>
</comment>
<evidence type="ECO:0000313" key="2">
    <source>
        <dbReference type="EMBL" id="MFD0628823.1"/>
    </source>
</evidence>
<name>A0ABW2XAH8_9ACTN</name>
<accession>A0ABW2XAH8</accession>
<dbReference type="SUPFAM" id="SSF47336">
    <property type="entry name" value="ACP-like"/>
    <property type="match status" value="1"/>
</dbReference>
<proteinExistence type="predicted"/>
<keyword evidence="3" id="KW-1185">Reference proteome</keyword>
<sequence length="85" mass="9886">MERKQYIQRLIEDQFLVEFDGELTAETDLFKTGVMDSFGYIQLLTAVEREFSLQLTDEEFLRSIFSSLEAIDSFVANKLAERDGH</sequence>
<evidence type="ECO:0000313" key="3">
    <source>
        <dbReference type="Proteomes" id="UP001596915"/>
    </source>
</evidence>